<organism evidence="2 3">
    <name type="scientific">Alkalibaculum sporogenes</name>
    <dbReference type="NCBI Taxonomy" id="2655001"/>
    <lineage>
        <taxon>Bacteria</taxon>
        <taxon>Bacillati</taxon>
        <taxon>Bacillota</taxon>
        <taxon>Clostridia</taxon>
        <taxon>Eubacteriales</taxon>
        <taxon>Eubacteriaceae</taxon>
        <taxon>Alkalibaculum</taxon>
    </lineage>
</organism>
<sequence>MKNIIITAGGTIENIDEVRKLTNTSTGKLGSIICNEIVRYKDIDEDLQIHYILSTNAEIPLVVPDKIKYYKVTDTDSVIKIVDYLFQKYKIDCFIHSMAVSDFTASYSIQVEQLVNELVNEIRNTTDRDFRKKVTSILQMPMNTIDKNHKISSKNDIIINLKRTPKIISTIKKYDKEVFLVGFKLLSHVSKEQLISAAAKLEEENQCNIVVANDIRDISEKNHIAHLIKGGISRNIFNTKEEIAKGLIAEIFRR</sequence>
<evidence type="ECO:0000313" key="2">
    <source>
        <dbReference type="EMBL" id="MPW25770.1"/>
    </source>
</evidence>
<dbReference type="Proteomes" id="UP000440004">
    <property type="component" value="Unassembled WGS sequence"/>
</dbReference>
<feature type="domain" description="DNA/pantothenate metabolism flavoprotein C-terminal" evidence="1">
    <location>
        <begin position="2"/>
        <end position="106"/>
    </location>
</feature>
<dbReference type="RefSeq" id="WP_152803557.1">
    <property type="nucleotide sequence ID" value="NZ_WHNX01000010.1"/>
</dbReference>
<dbReference type="InterPro" id="IPR007085">
    <property type="entry name" value="DNA/pantothenate-metab_flavo_C"/>
</dbReference>
<dbReference type="Pfam" id="PF04127">
    <property type="entry name" value="DFP"/>
    <property type="match status" value="2"/>
</dbReference>
<dbReference type="SUPFAM" id="SSF102645">
    <property type="entry name" value="CoaB-like"/>
    <property type="match status" value="1"/>
</dbReference>
<gene>
    <name evidence="2" type="ORF">GC105_08200</name>
</gene>
<accession>A0A6A7K8K2</accession>
<dbReference type="InterPro" id="IPR035929">
    <property type="entry name" value="CoaB-like_sf"/>
</dbReference>
<dbReference type="AlphaFoldDB" id="A0A6A7K8K2"/>
<proteinExistence type="predicted"/>
<keyword evidence="3" id="KW-1185">Reference proteome</keyword>
<dbReference type="GO" id="GO:0003824">
    <property type="term" value="F:catalytic activity"/>
    <property type="evidence" value="ECO:0007669"/>
    <property type="project" value="UniProtKB-ARBA"/>
</dbReference>
<dbReference type="EMBL" id="WHNX01000010">
    <property type="protein sequence ID" value="MPW25770.1"/>
    <property type="molecule type" value="Genomic_DNA"/>
</dbReference>
<protein>
    <recommendedName>
        <fullName evidence="1">DNA/pantothenate metabolism flavoprotein C-terminal domain-containing protein</fullName>
    </recommendedName>
</protein>
<name>A0A6A7K8K2_9FIRM</name>
<feature type="domain" description="DNA/pantothenate metabolism flavoprotein C-terminal" evidence="1">
    <location>
        <begin position="147"/>
        <end position="252"/>
    </location>
</feature>
<dbReference type="GO" id="GO:0015937">
    <property type="term" value="P:coenzyme A biosynthetic process"/>
    <property type="evidence" value="ECO:0007669"/>
    <property type="project" value="UniProtKB-ARBA"/>
</dbReference>
<evidence type="ECO:0000259" key="1">
    <source>
        <dbReference type="Pfam" id="PF04127"/>
    </source>
</evidence>
<reference evidence="2 3" key="1">
    <citation type="submission" date="2019-10" db="EMBL/GenBank/DDBJ databases">
        <title>Alkalibaculum tamaniensis sp.nov., a new alkaliphilic acetogen, isolated on methoxylated aromatics from a mud volcano.</title>
        <authorList>
            <person name="Khomyakova M.A."/>
            <person name="Merkel A.Y."/>
            <person name="Bonch-Osmolovskaya E.A."/>
            <person name="Slobodkin A.I."/>
        </authorList>
    </citation>
    <scope>NUCLEOTIDE SEQUENCE [LARGE SCALE GENOMIC DNA]</scope>
    <source>
        <strain evidence="2 3">M08DMB</strain>
    </source>
</reference>
<dbReference type="Gene3D" id="3.40.50.10300">
    <property type="entry name" value="CoaB-like"/>
    <property type="match status" value="1"/>
</dbReference>
<evidence type="ECO:0000313" key="3">
    <source>
        <dbReference type="Proteomes" id="UP000440004"/>
    </source>
</evidence>
<comment type="caution">
    <text evidence="2">The sequence shown here is derived from an EMBL/GenBank/DDBJ whole genome shotgun (WGS) entry which is preliminary data.</text>
</comment>